<name>A0A0B5AW00_9BACL</name>
<sequence length="153" mass="17552">MKKVVLIMVLASMLAGCSGGLSSITDQVFARNAQPEIVIETLYEAVFNNDAETVNQLLMYLESYDEDPYEAIEELSWQIEEVGGMNNLNITEIEQGYMKTEVIMEMNEYYRSEWRLVAVKLGEDETLGWVLQEIDDRPVIIAVEEINIEYLIK</sequence>
<dbReference type="EMBL" id="CP009416">
    <property type="protein sequence ID" value="AJD92209.1"/>
    <property type="molecule type" value="Genomic_DNA"/>
</dbReference>
<evidence type="ECO:0000256" key="1">
    <source>
        <dbReference type="SAM" id="SignalP"/>
    </source>
</evidence>
<dbReference type="OrthoDB" id="2719974at2"/>
<organism evidence="2 3">
    <name type="scientific">Jeotgalibacillus malaysiensis</name>
    <dbReference type="NCBI Taxonomy" id="1508404"/>
    <lineage>
        <taxon>Bacteria</taxon>
        <taxon>Bacillati</taxon>
        <taxon>Bacillota</taxon>
        <taxon>Bacilli</taxon>
        <taxon>Bacillales</taxon>
        <taxon>Caryophanaceae</taxon>
        <taxon>Jeotgalibacillus</taxon>
    </lineage>
</organism>
<dbReference type="AlphaFoldDB" id="A0A0B5AW00"/>
<evidence type="ECO:0000313" key="3">
    <source>
        <dbReference type="Proteomes" id="UP000031449"/>
    </source>
</evidence>
<evidence type="ECO:0000313" key="2">
    <source>
        <dbReference type="EMBL" id="AJD92209.1"/>
    </source>
</evidence>
<keyword evidence="3" id="KW-1185">Reference proteome</keyword>
<dbReference type="PROSITE" id="PS51257">
    <property type="entry name" value="PROKAR_LIPOPROTEIN"/>
    <property type="match status" value="1"/>
</dbReference>
<dbReference type="HOGENOM" id="CLU_1710818_0_0_9"/>
<feature type="signal peptide" evidence="1">
    <location>
        <begin position="1"/>
        <end position="23"/>
    </location>
</feature>
<evidence type="ECO:0008006" key="4">
    <source>
        <dbReference type="Google" id="ProtNLM"/>
    </source>
</evidence>
<dbReference type="BioCyc" id="JESP1508404:G14D9-12173-MONOMER"/>
<feature type="chain" id="PRO_5039207405" description="DUF4878 domain-containing protein" evidence="1">
    <location>
        <begin position="24"/>
        <end position="153"/>
    </location>
</feature>
<reference evidence="2 3" key="1">
    <citation type="submission" date="2014-08" db="EMBL/GenBank/DDBJ databases">
        <title>Complete genome of a marine bacteria Jeotgalibacillus malaysiensis.</title>
        <authorList>
            <person name="Yaakop A.S."/>
            <person name="Chan K.-G."/>
            <person name="Goh K.M."/>
        </authorList>
    </citation>
    <scope>NUCLEOTIDE SEQUENCE [LARGE SCALE GENOMIC DNA]</scope>
    <source>
        <strain evidence="2 3">D5</strain>
    </source>
</reference>
<proteinExistence type="predicted"/>
<dbReference type="KEGG" id="jeo:JMA_28920"/>
<keyword evidence="1" id="KW-0732">Signal</keyword>
<accession>A0A0B5AW00</accession>
<dbReference type="Proteomes" id="UP000031449">
    <property type="component" value="Chromosome"/>
</dbReference>
<gene>
    <name evidence="2" type="ORF">JMA_28920</name>
</gene>
<protein>
    <recommendedName>
        <fullName evidence="4">DUF4878 domain-containing protein</fullName>
    </recommendedName>
</protein>